<dbReference type="InterPro" id="IPR015421">
    <property type="entry name" value="PyrdxlP-dep_Trfase_major"/>
</dbReference>
<dbReference type="InterPro" id="IPR015424">
    <property type="entry name" value="PyrdxlP-dep_Trfase"/>
</dbReference>
<dbReference type="InterPro" id="IPR004839">
    <property type="entry name" value="Aminotransferase_I/II_large"/>
</dbReference>
<organism evidence="5 6">
    <name type="scientific">Perkinsus olseni</name>
    <name type="common">Perkinsus atlanticus</name>
    <dbReference type="NCBI Taxonomy" id="32597"/>
    <lineage>
        <taxon>Eukaryota</taxon>
        <taxon>Sar</taxon>
        <taxon>Alveolata</taxon>
        <taxon>Perkinsozoa</taxon>
        <taxon>Perkinsea</taxon>
        <taxon>Perkinsida</taxon>
        <taxon>Perkinsidae</taxon>
        <taxon>Perkinsus</taxon>
    </lineage>
</organism>
<dbReference type="EMBL" id="JABANN010000028">
    <property type="protein sequence ID" value="KAF4674573.1"/>
    <property type="molecule type" value="Genomic_DNA"/>
</dbReference>
<dbReference type="InterPro" id="IPR015422">
    <property type="entry name" value="PyrdxlP-dep_Trfase_small"/>
</dbReference>
<dbReference type="GO" id="GO:0046512">
    <property type="term" value="P:sphingosine biosynthetic process"/>
    <property type="evidence" value="ECO:0007669"/>
    <property type="project" value="TreeGrafter"/>
</dbReference>
<feature type="compositionally biased region" description="Low complexity" evidence="3">
    <location>
        <begin position="788"/>
        <end position="798"/>
    </location>
</feature>
<dbReference type="Proteomes" id="UP000572268">
    <property type="component" value="Unassembled WGS sequence"/>
</dbReference>
<dbReference type="Gene3D" id="3.40.640.10">
    <property type="entry name" value="Type I PLP-dependent aspartate aminotransferase-like (Major domain)"/>
    <property type="match status" value="2"/>
</dbReference>
<dbReference type="CDD" id="cd06454">
    <property type="entry name" value="KBL_like"/>
    <property type="match status" value="1"/>
</dbReference>
<feature type="domain" description="Aminotransferase class I/classII large" evidence="4">
    <location>
        <begin position="816"/>
        <end position="1160"/>
    </location>
</feature>
<dbReference type="SUPFAM" id="SSF53383">
    <property type="entry name" value="PLP-dependent transferases"/>
    <property type="match status" value="2"/>
</dbReference>
<dbReference type="PANTHER" id="PTHR13693:SF3">
    <property type="entry name" value="LD36009P"/>
    <property type="match status" value="1"/>
</dbReference>
<dbReference type="GO" id="GO:0046513">
    <property type="term" value="P:ceramide biosynthetic process"/>
    <property type="evidence" value="ECO:0007669"/>
    <property type="project" value="TreeGrafter"/>
</dbReference>
<dbReference type="GO" id="GO:0017059">
    <property type="term" value="C:serine palmitoyltransferase complex"/>
    <property type="evidence" value="ECO:0007669"/>
    <property type="project" value="TreeGrafter"/>
</dbReference>
<feature type="region of interest" description="Disordered" evidence="3">
    <location>
        <begin position="777"/>
        <end position="812"/>
    </location>
</feature>
<evidence type="ECO:0000313" key="5">
    <source>
        <dbReference type="EMBL" id="KAF4674573.1"/>
    </source>
</evidence>
<dbReference type="GO" id="GO:0016020">
    <property type="term" value="C:membrane"/>
    <property type="evidence" value="ECO:0007669"/>
    <property type="project" value="GOC"/>
</dbReference>
<sequence length="1186" mass="131236">MTDSFLIEQLSSELETLPLRDRVDELTRTLDHLKSAHSTMQSQVRRKLEQLASETSSSSRNLAGALEQSAVGLRDCERGAMEIRSILEGHISKMENSIAGLGRQLEDIVDRQQRAEAVNCVGRRTVMLSISSIRSFGHQHSLNARNMSLPSLAVSYSQEDWAFMLDDADRYAVTVVFMIGLAICLFVIDEFRGTRPKASAAFMPVFYPDESIPWAKLNDYEYFSGLFGLGIRKWGLWKWATKVVRRSATKSTKKSEGEEDEHSYRDMDLPWTTVVHAYIGYMVLFIKGILRECLWTVTFNKNKNASENWCPQWWKEFYTQHMYRRIEDCWNRPICSAPGSTIDILVRSRHDHMAKRFGKFQPTGEVQKGCINLASYNYLGFGGTDEYCTPLAIKALDQYGLAVCASRPEYGGTNRLHNEFEAKVAAFLGKEDALVMGMGFATNSTFLGALAMTECGSLAKRTLFVSDQLNHKSIVEGVKQSSAKVIGFKHNNMHDLEKILDRETRSGKWAKIVILVEGIYSMEGEFCRLRESVSLKNKYKCYLWLDEAHSIGAVGPTGRGVSELFDVDTSEIDIMMGTFTKSFGSNGGYIASTNECIQHLRRCSLGWLHGAAMPPMVTAQAMAALDLLSTERGKAKLRAVRVNANYLREGLMKLNLRVIGDIDSPVICVMLVHPEKIAQFSRECLERNIAAVVVGYPATPVILSRARFCVSASHTKEQLDATLEAVKEVSKIVDIEYGNNTNESAARAYRTYLSEAPIITNPLPGLETYWNPEPLVPNYTDTERESLSSKSTSATSSPRDGRSSESEDERRDSLVDFATIDPLSLQHKPDEKLMEVARSVVRAKGVGACGPRGFYGTTVEHLDLEKAISEFLGTEAAIVYSHHTVSDSSVIQAFITKNDFAIVHKDANAHMCTGLNLSRVKNITWWSGDIDELAKLVEAQSKDVKLAARAGRLWILMDSNYGVDLSQVVEIKEEFGAYLLLDDTYGIGAVGENGRGYCEYYGVPCSSVDLLIGSLEHAFGSQGGFCAGQQTTIDHQTLYGSGYCFSASSPPASCKFAAETMRHLQESERLGRLQANVEQLHQCLIDAGAKVITDSQCFAQIVEVPDAQSIADSLRLDGFAVQPLFVSPLEKGGLAAAERRNTLLRICVRADHSAAQIAELGAFVGELNLSASSACHSTGSSDSYTL</sequence>
<accession>A0A7J6MSL2</accession>
<name>A0A7J6MSL2_PEROL</name>
<keyword evidence="2 5" id="KW-0808">Transferase</keyword>
<feature type="domain" description="Aminotransferase class I/classII large" evidence="4">
    <location>
        <begin position="369"/>
        <end position="725"/>
    </location>
</feature>
<reference evidence="5 6" key="1">
    <citation type="submission" date="2020-04" db="EMBL/GenBank/DDBJ databases">
        <title>Perkinsus olseni comparative genomics.</title>
        <authorList>
            <person name="Bogema D.R."/>
        </authorList>
    </citation>
    <scope>NUCLEOTIDE SEQUENCE [LARGE SCALE GENOMIC DNA]</scope>
    <source>
        <strain evidence="5">ATCC PRA-31</strain>
    </source>
</reference>
<comment type="cofactor">
    <cofactor evidence="1">
        <name>pyridoxal 5'-phosphate</name>
        <dbReference type="ChEBI" id="CHEBI:597326"/>
    </cofactor>
</comment>
<dbReference type="GO" id="GO:0004758">
    <property type="term" value="F:serine C-palmitoyltransferase activity"/>
    <property type="evidence" value="ECO:0007669"/>
    <property type="project" value="TreeGrafter"/>
</dbReference>
<dbReference type="Gene3D" id="3.90.1150.10">
    <property type="entry name" value="Aspartate Aminotransferase, domain 1"/>
    <property type="match status" value="2"/>
</dbReference>
<comment type="caution">
    <text evidence="5">The sequence shown here is derived from an EMBL/GenBank/DDBJ whole genome shotgun (WGS) entry which is preliminary data.</text>
</comment>
<dbReference type="PANTHER" id="PTHR13693">
    <property type="entry name" value="CLASS II AMINOTRANSFERASE/8-AMINO-7-OXONONANOATE SYNTHASE"/>
    <property type="match status" value="1"/>
</dbReference>
<gene>
    <name evidence="5" type="primary">SPTLC3_1</name>
    <name evidence="5" type="ORF">FOL46_004583</name>
</gene>
<dbReference type="Pfam" id="PF00155">
    <property type="entry name" value="Aminotran_1_2"/>
    <property type="match status" value="2"/>
</dbReference>
<evidence type="ECO:0000256" key="2">
    <source>
        <dbReference type="ARBA" id="ARBA00022679"/>
    </source>
</evidence>
<dbReference type="InterPro" id="IPR050087">
    <property type="entry name" value="AON_synthase_class-II"/>
</dbReference>
<dbReference type="GO" id="GO:0030170">
    <property type="term" value="F:pyridoxal phosphate binding"/>
    <property type="evidence" value="ECO:0007669"/>
    <property type="project" value="InterPro"/>
</dbReference>
<evidence type="ECO:0000256" key="3">
    <source>
        <dbReference type="SAM" id="MobiDB-lite"/>
    </source>
</evidence>
<evidence type="ECO:0000256" key="1">
    <source>
        <dbReference type="ARBA" id="ARBA00001933"/>
    </source>
</evidence>
<evidence type="ECO:0000259" key="4">
    <source>
        <dbReference type="Pfam" id="PF00155"/>
    </source>
</evidence>
<protein>
    <submittedName>
        <fullName evidence="5">Serine palmitoyltransferase, long chain base subunit</fullName>
    </submittedName>
</protein>
<feature type="compositionally biased region" description="Basic and acidic residues" evidence="3">
    <location>
        <begin position="799"/>
        <end position="812"/>
    </location>
</feature>
<proteinExistence type="predicted"/>
<evidence type="ECO:0000313" key="6">
    <source>
        <dbReference type="Proteomes" id="UP000572268"/>
    </source>
</evidence>
<dbReference type="AlphaFoldDB" id="A0A7J6MSL2"/>